<dbReference type="Gene3D" id="3.80.10.10">
    <property type="entry name" value="Ribonuclease Inhibitor"/>
    <property type="match status" value="1"/>
</dbReference>
<keyword evidence="7" id="KW-1185">Reference proteome</keyword>
<dbReference type="NCBIfam" id="TIGR04131">
    <property type="entry name" value="Bac_Flav_CTERM"/>
    <property type="match status" value="1"/>
</dbReference>
<keyword evidence="1" id="KW-0433">Leucine-rich repeat</keyword>
<keyword evidence="2" id="KW-0677">Repeat</keyword>
<dbReference type="InterPro" id="IPR028974">
    <property type="entry name" value="TSP_type-3_rpt"/>
</dbReference>
<dbReference type="Pfam" id="PF20009">
    <property type="entry name" value="GEVED"/>
    <property type="match status" value="1"/>
</dbReference>
<protein>
    <submittedName>
        <fullName evidence="6">Gliding motility-associated C-terminal domain-containing protein</fullName>
    </submittedName>
</protein>
<dbReference type="NCBIfam" id="TIGR01451">
    <property type="entry name" value="B_ant_repeat"/>
    <property type="match status" value="1"/>
</dbReference>
<name>A0ABW3XYS1_9FLAO</name>
<feature type="domain" description="DUF7507" evidence="5">
    <location>
        <begin position="1284"/>
        <end position="1392"/>
    </location>
</feature>
<dbReference type="SUPFAM" id="SSF52058">
    <property type="entry name" value="L domain-like"/>
    <property type="match status" value="1"/>
</dbReference>
<reference evidence="7" key="1">
    <citation type="journal article" date="2019" name="Int. J. Syst. Evol. Microbiol.">
        <title>The Global Catalogue of Microorganisms (GCM) 10K type strain sequencing project: providing services to taxonomists for standard genome sequencing and annotation.</title>
        <authorList>
            <consortium name="The Broad Institute Genomics Platform"/>
            <consortium name="The Broad Institute Genome Sequencing Center for Infectious Disease"/>
            <person name="Wu L."/>
            <person name="Ma J."/>
        </authorList>
    </citation>
    <scope>NUCLEOTIDE SEQUENCE [LARGE SCALE GENOMIC DNA]</scope>
    <source>
        <strain evidence="7">CCUG 61485</strain>
    </source>
</reference>
<dbReference type="RefSeq" id="WP_377175854.1">
    <property type="nucleotide sequence ID" value="NZ_JBHTMY010000001.1"/>
</dbReference>
<dbReference type="InterPro" id="IPR025667">
    <property type="entry name" value="SprB_repeat"/>
</dbReference>
<feature type="chain" id="PRO_5046912195" evidence="3">
    <location>
        <begin position="35"/>
        <end position="1912"/>
    </location>
</feature>
<evidence type="ECO:0000256" key="2">
    <source>
        <dbReference type="ARBA" id="ARBA00022737"/>
    </source>
</evidence>
<dbReference type="InterPro" id="IPR018247">
    <property type="entry name" value="EF_Hand_1_Ca_BS"/>
</dbReference>
<dbReference type="SUPFAM" id="SSF103647">
    <property type="entry name" value="TSP type-3 repeat"/>
    <property type="match status" value="1"/>
</dbReference>
<dbReference type="InterPro" id="IPR045474">
    <property type="entry name" value="GEVED"/>
</dbReference>
<keyword evidence="3" id="KW-0732">Signal</keyword>
<feature type="signal peptide" evidence="3">
    <location>
        <begin position="1"/>
        <end position="34"/>
    </location>
</feature>
<dbReference type="InterPro" id="IPR026341">
    <property type="entry name" value="T9SS_type_B"/>
</dbReference>
<evidence type="ECO:0000259" key="5">
    <source>
        <dbReference type="Pfam" id="PF24346"/>
    </source>
</evidence>
<dbReference type="Gene3D" id="2.60.40.740">
    <property type="match status" value="8"/>
</dbReference>
<dbReference type="PANTHER" id="PTHR45617:SF165">
    <property type="entry name" value="COMMON DPR-INTERACTING PROTEIN-RELATED"/>
    <property type="match status" value="1"/>
</dbReference>
<evidence type="ECO:0000259" key="4">
    <source>
        <dbReference type="Pfam" id="PF20009"/>
    </source>
</evidence>
<dbReference type="EMBL" id="JBHTMY010000001">
    <property type="protein sequence ID" value="MFD1314345.1"/>
    <property type="molecule type" value="Genomic_DNA"/>
</dbReference>
<proteinExistence type="predicted"/>
<dbReference type="InterPro" id="IPR001611">
    <property type="entry name" value="Leu-rich_rpt"/>
</dbReference>
<evidence type="ECO:0000256" key="1">
    <source>
        <dbReference type="ARBA" id="ARBA00022614"/>
    </source>
</evidence>
<dbReference type="Pfam" id="PF24346">
    <property type="entry name" value="DUF7507"/>
    <property type="match status" value="1"/>
</dbReference>
<feature type="domain" description="GEVED" evidence="4">
    <location>
        <begin position="386"/>
        <end position="463"/>
    </location>
</feature>
<organism evidence="6 7">
    <name type="scientific">Namhaeicola litoreus</name>
    <dbReference type="NCBI Taxonomy" id="1052145"/>
    <lineage>
        <taxon>Bacteria</taxon>
        <taxon>Pseudomonadati</taxon>
        <taxon>Bacteroidota</taxon>
        <taxon>Flavobacteriia</taxon>
        <taxon>Flavobacteriales</taxon>
        <taxon>Flavobacteriaceae</taxon>
        <taxon>Namhaeicola</taxon>
    </lineage>
</organism>
<dbReference type="Pfam" id="PF13585">
    <property type="entry name" value="CHU_C"/>
    <property type="match status" value="1"/>
</dbReference>
<dbReference type="PROSITE" id="PS51450">
    <property type="entry name" value="LRR"/>
    <property type="match status" value="1"/>
</dbReference>
<evidence type="ECO:0000313" key="7">
    <source>
        <dbReference type="Proteomes" id="UP001597201"/>
    </source>
</evidence>
<sequence>MKKNYLTPPNFKKKSISNWGIWLIALLFSAFSFAQQTATIVTTSNDSNWTATFVNIGGQSLQWQAVGVGIATQSGTGDTTFFDFSSNSGNDPITITVTSQLNFTYTTNVLAPGRDIVSVDFSGLNNLTNIELPNNLLTSIDVSQNLNLRILGLENNSLTSIDLSANVVLENVELQNNDLTTIDVSSNPALLFLDLDNNDLSAIDLSNNGLIEYVDLSSNRISVIDVSSNSNLELLNLDFNQLTTDQIGKVLTDLNSFGTSNGELGLRGNPGVIPANAIPAYDALIARGWIIRPPVVYDFGDALNYGTNLNADGPRHIVGVRDIKLGLIVDNEGDVSPNTEADTDDNTNLDDEDGVDVNNLVGIITSLDGFSVDVQFTNNFNQNATIYAWIDFDNSGRFDPDEFTSVSAPRGGTNIATLTWSNLIANGVDINAGLTSARFRITTDVLTADQTGGVATDGEVEDYGGILIELDTDGDGIIDIVDVDDDNDGILDTVEDSGIVDRDTDGDGTPDRIDLDADGDGCFDVLEAGFTDPDNDGYLGTSPVAIDSDGQVTGQGGYTPPVDLDGNTIPDFQEAGAPASITTNPVNQNFVLGGSATFSTVAVGDTFQWEVSTDGGATWNDVLYDADHVITVTPDGTDSTLKTVDLAITNLIDTESTNLYRLKVDYLSFACDTTQVFSTAAGFVLEISNVDITDLTCNGDANGSIDITVVGGVLPYTFAWSNGETTEDLIDLVAGTYTVTITDANGIQVTGTYTINQPDAIVITGIITNVTAAGGSDGVIDLTVVGGTAPYTYLWSNGATTEDISGLASGSYDVTVTDVNGCVQTETFVVTEPGQLILTEIITDVSCNGDANGSIDITVSGGILPYTFLWSNGATTEDLINIPAGAYSVTVTDANGVSVVGNYTVSEPSAIVVTANITDESAAGASDGSIDISVSGGIAPYSYLWSNGEVTQDISGLVKGTYAVLVTDANNCSQTISYTVDGPGVLSLTGVATGVTCNGDADGTINISVNGGTRPYTFVWSNGATSEDLDGLSAGDYTVTATDANGETISGTYTVINPNPLVIAAVVTDVSADGRSDGRIDLTVTGGVAPYSYIWNTGATTEDLLQLPRGNYEVTVTDFNGCTQIANFTVGGPSTLTLSGVASGVNCNGDANGTIDITVGGGVLPYTYVWSNGATSEDLSGLSPGDYTVTAADANGATISGTFTINNPEIINSSAIITNVSSAGASDGKIDLIVSGGTSPYSYSWSNGATSQNISNLTAGTYQVTITDANGCSLTESYTIGEASLLVVKTQTGGPSSVSRTGEVLDYTITLENSGTLNITNVDVVDTLPDGTIGNLVGPTGDNGVQGVIEPGETWTYTISYTTKDGDFADINRTQLVNTVTVNVSEILGPIVDTAVTPILFSDFDGDGVPDAIDVDDDNDGILDSVEEDGVADRDTDNDGNPDRIDLNADGDGCFDVREAGFEDQDGDGYLGLSPVTVDATGRVTSAPGYTTPNDLNNNGVFDFQEAGQEAVITTNPVDQDFELNGSANFTSSANAESFQWQVSTDGVNWTNLSDNTNYSGTQSPSLVITGMSVDFYYNEYRVMVMNDSFACDNGSASEVAGFNELPDSDNDGVLDIIDEDDDNDGITDLVEGGDVKDTDGDGVPDRLDLDSDGDLCLDVTEAGFTDGDGDGRLGTSPVTVDSAGLVTSGSDGYTTPNDLNNNGVFDFQELGSPSSIANQPEDVEVALGSQAVFEISANASFYQWQISTDKGMTWTDLINDEVYSGVNTDRLIISQAIGRYEGYLYRVVLTSPDYACDPNIELISNIAELMFNTVIIPNGFSPNGDGTNDVFNIPGLAQSPNFKMEIFDRWGNSVYKYANNGSGSPNWWNGESTGNMTLNKGERVPAGTYFYLIDYNDGQKSPSKGWVYVNY</sequence>
<accession>A0ABW3XYS1</accession>
<dbReference type="PANTHER" id="PTHR45617">
    <property type="entry name" value="LEUCINE RICH REPEAT FAMILY PROTEIN"/>
    <property type="match status" value="1"/>
</dbReference>
<dbReference type="Proteomes" id="UP001597201">
    <property type="component" value="Unassembled WGS sequence"/>
</dbReference>
<comment type="caution">
    <text evidence="6">The sequence shown here is derived from an EMBL/GenBank/DDBJ whole genome shotgun (WGS) entry which is preliminary data.</text>
</comment>
<gene>
    <name evidence="6" type="ORF">ACFQ39_01860</name>
</gene>
<dbReference type="InterPro" id="IPR047589">
    <property type="entry name" value="DUF11_rpt"/>
</dbReference>
<dbReference type="PROSITE" id="PS00018">
    <property type="entry name" value="EF_HAND_1"/>
    <property type="match status" value="1"/>
</dbReference>
<dbReference type="InterPro" id="IPR055354">
    <property type="entry name" value="DUF7507"/>
</dbReference>
<dbReference type="Pfam" id="PF13573">
    <property type="entry name" value="SprB"/>
    <property type="match status" value="8"/>
</dbReference>
<dbReference type="InterPro" id="IPR032675">
    <property type="entry name" value="LRR_dom_sf"/>
</dbReference>
<evidence type="ECO:0000313" key="6">
    <source>
        <dbReference type="EMBL" id="MFD1314345.1"/>
    </source>
</evidence>
<evidence type="ECO:0000256" key="3">
    <source>
        <dbReference type="SAM" id="SignalP"/>
    </source>
</evidence>